<evidence type="ECO:0000256" key="2">
    <source>
        <dbReference type="ARBA" id="ARBA00022692"/>
    </source>
</evidence>
<dbReference type="AlphaFoldDB" id="A0A1F7X0T5"/>
<dbReference type="Proteomes" id="UP000179219">
    <property type="component" value="Unassembled WGS sequence"/>
</dbReference>
<dbReference type="GO" id="GO:0016020">
    <property type="term" value="C:membrane"/>
    <property type="evidence" value="ECO:0007669"/>
    <property type="project" value="UniProtKB-SubCell"/>
</dbReference>
<organism evidence="7 8">
    <name type="scientific">Candidatus Woesebacteria bacterium RBG_13_34_9</name>
    <dbReference type="NCBI Taxonomy" id="1802477"/>
    <lineage>
        <taxon>Bacteria</taxon>
        <taxon>Candidatus Woeseibacteriota</taxon>
    </lineage>
</organism>
<protein>
    <recommendedName>
        <fullName evidence="5">Signal peptidase I</fullName>
        <ecNumber evidence="5">3.4.21.89</ecNumber>
    </recommendedName>
</protein>
<proteinExistence type="predicted"/>
<comment type="caution">
    <text evidence="7">The sequence shown here is derived from an EMBL/GenBank/DDBJ whole genome shotgun (WGS) entry which is preliminary data.</text>
</comment>
<sequence>MKYSTSDLIIDEAELGYMFSNFIRSLKRRFKIIYLNLLDIDYYYYTVKILQNLPEAFIIIFLGFFAVYNLLKFSESSYGNKFYPIVTSSMTPEITPGSLVYASPSKTYSKGDVVSYVEKTKQGIATGKILTHRIIEKTNDGDFIIKGDANSDPDPIKVNKSQIQGKVKNVIPLLGYIEVLIKTLPGFLILIAVPSFLLILRQVKYMKVYSKAN</sequence>
<feature type="transmembrane region" description="Helical" evidence="6">
    <location>
        <begin position="179"/>
        <end position="200"/>
    </location>
</feature>
<dbReference type="GO" id="GO:0006465">
    <property type="term" value="P:signal peptide processing"/>
    <property type="evidence" value="ECO:0007669"/>
    <property type="project" value="UniProtKB-UniRule"/>
</dbReference>
<dbReference type="InterPro" id="IPR036286">
    <property type="entry name" value="LexA/Signal_pep-like_sf"/>
</dbReference>
<dbReference type="EMBL" id="MGFP01000063">
    <property type="protein sequence ID" value="OGM07988.1"/>
    <property type="molecule type" value="Genomic_DNA"/>
</dbReference>
<reference evidence="7 8" key="1">
    <citation type="journal article" date="2016" name="Nat. Commun.">
        <title>Thousands of microbial genomes shed light on interconnected biogeochemical processes in an aquifer system.</title>
        <authorList>
            <person name="Anantharaman K."/>
            <person name="Brown C.T."/>
            <person name="Hug L.A."/>
            <person name="Sharon I."/>
            <person name="Castelle C.J."/>
            <person name="Probst A.J."/>
            <person name="Thomas B.C."/>
            <person name="Singh A."/>
            <person name="Wilkins M.J."/>
            <person name="Karaoz U."/>
            <person name="Brodie E.L."/>
            <person name="Williams K.H."/>
            <person name="Hubbard S.S."/>
            <person name="Banfield J.F."/>
        </authorList>
    </citation>
    <scope>NUCLEOTIDE SEQUENCE [LARGE SCALE GENOMIC DNA]</scope>
</reference>
<name>A0A1F7X0T5_9BACT</name>
<dbReference type="SUPFAM" id="SSF51306">
    <property type="entry name" value="LexA/Signal peptidase"/>
    <property type="match status" value="1"/>
</dbReference>
<evidence type="ECO:0000313" key="7">
    <source>
        <dbReference type="EMBL" id="OGM07988.1"/>
    </source>
</evidence>
<dbReference type="GO" id="GO:0009003">
    <property type="term" value="F:signal peptidase activity"/>
    <property type="evidence" value="ECO:0007669"/>
    <property type="project" value="UniProtKB-EC"/>
</dbReference>
<comment type="subcellular location">
    <subcellularLocation>
        <location evidence="1">Membrane</location>
    </subcellularLocation>
</comment>
<evidence type="ECO:0000256" key="5">
    <source>
        <dbReference type="NCBIfam" id="TIGR02228"/>
    </source>
</evidence>
<dbReference type="NCBIfam" id="TIGR02228">
    <property type="entry name" value="sigpep_I_arch"/>
    <property type="match status" value="1"/>
</dbReference>
<feature type="transmembrane region" description="Helical" evidence="6">
    <location>
        <begin position="53"/>
        <end position="71"/>
    </location>
</feature>
<keyword evidence="2 6" id="KW-0812">Transmembrane</keyword>
<gene>
    <name evidence="7" type="ORF">A2159_03850</name>
</gene>
<evidence type="ECO:0000313" key="8">
    <source>
        <dbReference type="Proteomes" id="UP000179219"/>
    </source>
</evidence>
<keyword evidence="4 6" id="KW-0472">Membrane</keyword>
<dbReference type="GO" id="GO:0004252">
    <property type="term" value="F:serine-type endopeptidase activity"/>
    <property type="evidence" value="ECO:0007669"/>
    <property type="project" value="UniProtKB-UniRule"/>
</dbReference>
<evidence type="ECO:0000256" key="6">
    <source>
        <dbReference type="SAM" id="Phobius"/>
    </source>
</evidence>
<keyword evidence="3 6" id="KW-1133">Transmembrane helix</keyword>
<dbReference type="CDD" id="cd06462">
    <property type="entry name" value="Peptidase_S24_S26"/>
    <property type="match status" value="1"/>
</dbReference>
<evidence type="ECO:0000256" key="4">
    <source>
        <dbReference type="ARBA" id="ARBA00023136"/>
    </source>
</evidence>
<evidence type="ECO:0000256" key="3">
    <source>
        <dbReference type="ARBA" id="ARBA00022989"/>
    </source>
</evidence>
<dbReference type="EC" id="3.4.21.89" evidence="5"/>
<accession>A0A1F7X0T5</accession>
<dbReference type="InterPro" id="IPR001733">
    <property type="entry name" value="Peptidase_S26B"/>
</dbReference>
<evidence type="ECO:0000256" key="1">
    <source>
        <dbReference type="ARBA" id="ARBA00004370"/>
    </source>
</evidence>
<dbReference type="Gene3D" id="2.10.109.10">
    <property type="entry name" value="Umud Fragment, subunit A"/>
    <property type="match status" value="1"/>
</dbReference>